<organism evidence="1 2">
    <name type="scientific">Trichinella murrelli</name>
    <dbReference type="NCBI Taxonomy" id="144512"/>
    <lineage>
        <taxon>Eukaryota</taxon>
        <taxon>Metazoa</taxon>
        <taxon>Ecdysozoa</taxon>
        <taxon>Nematoda</taxon>
        <taxon>Enoplea</taxon>
        <taxon>Dorylaimia</taxon>
        <taxon>Trichinellida</taxon>
        <taxon>Trichinellidae</taxon>
        <taxon>Trichinella</taxon>
    </lineage>
</organism>
<protein>
    <submittedName>
        <fullName evidence="1">Uncharacterized protein</fullName>
    </submittedName>
</protein>
<reference evidence="1 2" key="1">
    <citation type="submission" date="2015-01" db="EMBL/GenBank/DDBJ databases">
        <title>Evolution of Trichinella species and genotypes.</title>
        <authorList>
            <person name="Korhonen P.K."/>
            <person name="Edoardo P."/>
            <person name="Giuseppe L.R."/>
            <person name="Gasser R.B."/>
        </authorList>
    </citation>
    <scope>NUCLEOTIDE SEQUENCE [LARGE SCALE GENOMIC DNA]</scope>
    <source>
        <strain evidence="1">ISS417</strain>
    </source>
</reference>
<comment type="caution">
    <text evidence="1">The sequence shown here is derived from an EMBL/GenBank/DDBJ whole genome shotgun (WGS) entry which is preliminary data.</text>
</comment>
<name>A0A0V0U4K3_9BILA</name>
<accession>A0A0V0U4K3</accession>
<dbReference type="OrthoDB" id="8543887at2759"/>
<evidence type="ECO:0000313" key="2">
    <source>
        <dbReference type="Proteomes" id="UP000055048"/>
    </source>
</evidence>
<sequence length="84" mass="10110">MKYAMLGFKLPRFYVVILLVRYSKMNEYQRNTSNRRIAWLIVEELCEDFHRNELSGCFCSVLCSLSKESIDSYYMENKKVKLYC</sequence>
<dbReference type="EMBL" id="JYDJ01000062">
    <property type="protein sequence ID" value="KRX46202.1"/>
    <property type="molecule type" value="Genomic_DNA"/>
</dbReference>
<gene>
    <name evidence="1" type="ORF">T05_8446</name>
</gene>
<keyword evidence="2" id="KW-1185">Reference proteome</keyword>
<proteinExistence type="predicted"/>
<evidence type="ECO:0000313" key="1">
    <source>
        <dbReference type="EMBL" id="KRX46202.1"/>
    </source>
</evidence>
<dbReference type="AlphaFoldDB" id="A0A0V0U4K3"/>
<dbReference type="Proteomes" id="UP000055048">
    <property type="component" value="Unassembled WGS sequence"/>
</dbReference>